<evidence type="ECO:0000259" key="2">
    <source>
        <dbReference type="Pfam" id="PF00582"/>
    </source>
</evidence>
<dbReference type="Pfam" id="PF00582">
    <property type="entry name" value="Usp"/>
    <property type="match status" value="1"/>
</dbReference>
<gene>
    <name evidence="3" type="ORF">UXQ13_20560</name>
</gene>
<evidence type="ECO:0000313" key="4">
    <source>
        <dbReference type="Proteomes" id="UP001373496"/>
    </source>
</evidence>
<protein>
    <submittedName>
        <fullName evidence="3">Universal stress protein</fullName>
    </submittedName>
</protein>
<dbReference type="RefSeq" id="WP_225235701.1">
    <property type="nucleotide sequence ID" value="NZ_JBAPLV010000030.1"/>
</dbReference>
<comment type="similarity">
    <text evidence="1">Belongs to the universal stress protein A family.</text>
</comment>
<dbReference type="CDD" id="cd00293">
    <property type="entry name" value="USP-like"/>
    <property type="match status" value="1"/>
</dbReference>
<dbReference type="PRINTS" id="PR01438">
    <property type="entry name" value="UNVRSLSTRESS"/>
</dbReference>
<dbReference type="EMBL" id="JBAPLV010000030">
    <property type="protein sequence ID" value="MEI4280880.1"/>
    <property type="molecule type" value="Genomic_DNA"/>
</dbReference>
<dbReference type="PANTHER" id="PTHR46268">
    <property type="entry name" value="STRESS RESPONSE PROTEIN NHAX"/>
    <property type="match status" value="1"/>
</dbReference>
<sequence length="180" mass="18805">MDWGVLVPEETRQDVSDAESYVDRVDRVADVPSGVLVGHDGSACATEALRWAAALATRAGYDLHVVRAWSLTNAPRPASWEPGYVPPLHDWEGAVREQLAADVAAAGIRAGGSVVLHAVHGAPAPRLIESAAKADLLVVGSRGRGGFRGLLLGSVSDQCVRHAPCPVTVVHTAPRSAAGR</sequence>
<dbReference type="PANTHER" id="PTHR46268:SF6">
    <property type="entry name" value="UNIVERSAL STRESS PROTEIN UP12"/>
    <property type="match status" value="1"/>
</dbReference>
<dbReference type="InterPro" id="IPR014729">
    <property type="entry name" value="Rossmann-like_a/b/a_fold"/>
</dbReference>
<keyword evidence="4" id="KW-1185">Reference proteome</keyword>
<dbReference type="InterPro" id="IPR006016">
    <property type="entry name" value="UspA"/>
</dbReference>
<dbReference type="InterPro" id="IPR006015">
    <property type="entry name" value="Universal_stress_UspA"/>
</dbReference>
<proteinExistence type="inferred from homology"/>
<evidence type="ECO:0000256" key="1">
    <source>
        <dbReference type="ARBA" id="ARBA00008791"/>
    </source>
</evidence>
<accession>A0ABU8EB68</accession>
<organism evidence="3 4">
    <name type="scientific">Klenkia terrae</name>
    <dbReference type="NCBI Taxonomy" id="1052259"/>
    <lineage>
        <taxon>Bacteria</taxon>
        <taxon>Bacillati</taxon>
        <taxon>Actinomycetota</taxon>
        <taxon>Actinomycetes</taxon>
        <taxon>Geodermatophilales</taxon>
        <taxon>Geodermatophilaceae</taxon>
        <taxon>Klenkia</taxon>
    </lineage>
</organism>
<reference evidence="3 4" key="1">
    <citation type="submission" date="2024-03" db="EMBL/GenBank/DDBJ databases">
        <title>Draft genome sequence of Klenkia terrae.</title>
        <authorList>
            <person name="Duangmal K."/>
            <person name="Chantavorakit T."/>
        </authorList>
    </citation>
    <scope>NUCLEOTIDE SEQUENCE [LARGE SCALE GENOMIC DNA]</scope>
    <source>
        <strain evidence="3 4">JCM 17786</strain>
    </source>
</reference>
<dbReference type="Gene3D" id="3.40.50.620">
    <property type="entry name" value="HUPs"/>
    <property type="match status" value="1"/>
</dbReference>
<dbReference type="Proteomes" id="UP001373496">
    <property type="component" value="Unassembled WGS sequence"/>
</dbReference>
<dbReference type="SUPFAM" id="SSF52402">
    <property type="entry name" value="Adenine nucleotide alpha hydrolases-like"/>
    <property type="match status" value="1"/>
</dbReference>
<name>A0ABU8EB68_9ACTN</name>
<feature type="domain" description="UspA" evidence="2">
    <location>
        <begin position="35"/>
        <end position="171"/>
    </location>
</feature>
<comment type="caution">
    <text evidence="3">The sequence shown here is derived from an EMBL/GenBank/DDBJ whole genome shotgun (WGS) entry which is preliminary data.</text>
</comment>
<evidence type="ECO:0000313" key="3">
    <source>
        <dbReference type="EMBL" id="MEI4280880.1"/>
    </source>
</evidence>